<feature type="compositionally biased region" description="Polar residues" evidence="1">
    <location>
        <begin position="66"/>
        <end position="76"/>
    </location>
</feature>
<feature type="region of interest" description="Disordered" evidence="1">
    <location>
        <begin position="1569"/>
        <end position="1605"/>
    </location>
</feature>
<feature type="compositionally biased region" description="Acidic residues" evidence="1">
    <location>
        <begin position="1528"/>
        <end position="1540"/>
    </location>
</feature>
<feature type="compositionally biased region" description="Acidic residues" evidence="1">
    <location>
        <begin position="3117"/>
        <end position="3131"/>
    </location>
</feature>
<feature type="region of interest" description="Disordered" evidence="1">
    <location>
        <begin position="1957"/>
        <end position="2017"/>
    </location>
</feature>
<feature type="region of interest" description="Disordered" evidence="1">
    <location>
        <begin position="1318"/>
        <end position="1458"/>
    </location>
</feature>
<feature type="compositionally biased region" description="Polar residues" evidence="1">
    <location>
        <begin position="3486"/>
        <end position="3502"/>
    </location>
</feature>
<feature type="region of interest" description="Disordered" evidence="1">
    <location>
        <begin position="2346"/>
        <end position="2377"/>
    </location>
</feature>
<dbReference type="EnsemblMetazoa" id="PPA05025.1">
    <property type="protein sequence ID" value="PPA05025.1"/>
    <property type="gene ID" value="WBGene00094579"/>
</dbReference>
<dbReference type="Proteomes" id="UP000005239">
    <property type="component" value="Unassembled WGS sequence"/>
</dbReference>
<feature type="region of interest" description="Disordered" evidence="1">
    <location>
        <begin position="2715"/>
        <end position="2766"/>
    </location>
</feature>
<accession>A0A8R1Y545</accession>
<feature type="compositionally biased region" description="Basic and acidic residues" evidence="1">
    <location>
        <begin position="1704"/>
        <end position="1717"/>
    </location>
</feature>
<feature type="region of interest" description="Disordered" evidence="1">
    <location>
        <begin position="736"/>
        <end position="820"/>
    </location>
</feature>
<keyword evidence="3" id="KW-1185">Reference proteome</keyword>
<gene>
    <name evidence="2" type="primary">WBGene00094579</name>
</gene>
<feature type="compositionally biased region" description="Polar residues" evidence="1">
    <location>
        <begin position="3862"/>
        <end position="3880"/>
    </location>
</feature>
<feature type="compositionally biased region" description="Basic and acidic residues" evidence="1">
    <location>
        <begin position="3211"/>
        <end position="3259"/>
    </location>
</feature>
<feature type="region of interest" description="Disordered" evidence="1">
    <location>
        <begin position="512"/>
        <end position="541"/>
    </location>
</feature>
<feature type="compositionally biased region" description="Low complexity" evidence="1">
    <location>
        <begin position="384"/>
        <end position="395"/>
    </location>
</feature>
<feature type="compositionally biased region" description="Low complexity" evidence="1">
    <location>
        <begin position="1395"/>
        <end position="1404"/>
    </location>
</feature>
<feature type="compositionally biased region" description="Basic and acidic residues" evidence="1">
    <location>
        <begin position="1828"/>
        <end position="1841"/>
    </location>
</feature>
<feature type="compositionally biased region" description="Basic and acidic residues" evidence="1">
    <location>
        <begin position="2004"/>
        <end position="2014"/>
    </location>
</feature>
<evidence type="ECO:0000256" key="1">
    <source>
        <dbReference type="SAM" id="MobiDB-lite"/>
    </source>
</evidence>
<feature type="region of interest" description="Disordered" evidence="1">
    <location>
        <begin position="1784"/>
        <end position="1804"/>
    </location>
</feature>
<feature type="compositionally biased region" description="Polar residues" evidence="1">
    <location>
        <begin position="918"/>
        <end position="929"/>
    </location>
</feature>
<evidence type="ECO:0000313" key="2">
    <source>
        <dbReference type="EnsemblMetazoa" id="PPA05025.1"/>
    </source>
</evidence>
<feature type="compositionally biased region" description="Basic and acidic residues" evidence="1">
    <location>
        <begin position="214"/>
        <end position="233"/>
    </location>
</feature>
<feature type="region of interest" description="Disordered" evidence="1">
    <location>
        <begin position="3327"/>
        <end position="3373"/>
    </location>
</feature>
<feature type="compositionally biased region" description="Basic and acidic residues" evidence="1">
    <location>
        <begin position="1339"/>
        <end position="1363"/>
    </location>
</feature>
<feature type="compositionally biased region" description="Basic and acidic residues" evidence="1">
    <location>
        <begin position="279"/>
        <end position="288"/>
    </location>
</feature>
<feature type="compositionally biased region" description="Acidic residues" evidence="1">
    <location>
        <begin position="2103"/>
        <end position="2125"/>
    </location>
</feature>
<feature type="compositionally biased region" description="Basic and acidic residues" evidence="1">
    <location>
        <begin position="3086"/>
        <end position="3100"/>
    </location>
</feature>
<sequence length="3888" mass="428499">MVDVDAQPGHDRKASRLPVLTQRPAPRSSSMPTSSAEPEANPRRQRSLRKPQQSRIPHYAVPAVSIATSVSPSSKRSTIRQRAEERRSQELADPSSSSENNDQTDSEAKRIRLEAENLIESLSPSNIDALFGDYDQPMDDNEWEESTERFEQIERLHLGSLPSLSFLPPDLAAPISYLEEMERIVHEGANADASSSRRVAEWVDRVTPGVPSSDDSRGSRKGKPENARPERDVNQNPVRSLLAGLAATSSASKHPSNNNAERSGEGDRRHHSTSPTAHDVNKGEEHLISKSTDVLEASVDLMNSSADLLEAAAAEMQRKRSREAEHSSYEFLDRSEQLLESAAEFQRMKRRMNQSTENLSTSMEPNTLLPHLGNNSEISRHRSSSLSCPPRSTSPARQGTYGRSSAFYGLGSLDDLPEPPPHLQSRPSSGDRGRGIGFDGASQRNRRDNEQLIDVDPLPPPPIDLLARAAVDNVHQPLRIEPDLPPAPSSSSPDNILQPQQPLHALQLFSPSSEVSPMTPDLPAEPSTPSPLNVDVIGSGPPAHQTVEEFYEVLGRSSVPSIDGKCPSYDESSHGHPPPSSSLLAIVMERRSPQPVQAHQLFSPSSNVDPDEYEETWLSGPFPLQKPKAPDAEEIYSLQESVHPDQPGPPGKGALKHPLDSELEAFLDPSVPRIESASESEGEGRRSSPFKKSVTFDDDTLWHIIEERDNDYYGLGRHSDGEEDEVLLPATNALKRRASESAVSSPPQPPAKASKGIGTSIMPLLKKQTQTPELGTLKRNASTSYEMTDEDVPPLKIATSNTSLHGDSDEEDEAPQRPQPVLIMKPSSWKRELEAYMDEEEAARPVQQPLQSLQPAPVQERNHMASEELEAFLASISEPATVTEEEETVGDSRGEAETTDSNERTVSIGRSVLVEPYESTQQSMDNSADSAPEFLAPHRPQRLPGEKTVDEEMDRVHRTTVTYYYEPPHTSSASNPMPPPTTAAESFEETSALEHPSEEDDAPIDDEASTANDSSRSGASVAFKDSPRSSSTTSSSQPVSSSASTIISSSPRAPGVRIGLGRDASTDPRSAETASGTEKGSLAPGVITANAATAESVPKEEREHHAVHGTVTMTYEVEEELHWRPAAAGAAIGKPKHPLDAELEAFVSTSAPVADQDTFSDIREVHAIAAGTDEEMHEDDDEPVQILYGYHGISFKKNPYEEPPNRDVKAFKSTASVVATATKASPKKKPAARPPAPTEHSRFIPIFTPTTIVTTPKEDKEEAAGSDGIDLPDDVLIAVEKTSNEFYFGQPDANEQATHAIPDLVIDDVHGDEQMEIDVEEATTVFNPPPPIRPLKIRLPADDKSVEEPSDQQKEEKPKHPLDVELEAFLDPSVPRIESASESSPDQDSPESDSDGSGSTTKQDSSVEDSEAASESDAIKKDSLPDPSDDLILEGDATPRHLQSDDVFAEPQPQPLSYTATEANDLAVAAFEKLLEHTHTPGDPLEGAIVSSAYIESDPDAENDSPIPGKRIVLVGKERSVLRKSSDGEDEEVKVEEMVSDGEGGLRPVRKIDQRDEEELERLGMNWSDVEWKAESSGEEASGEDTRSDKPAASTEVGPGMDLPHEVHEKSGRLVEEGLHLPDSGTVALGQLNLSNDVLMAVEQRSNEYYFPDTGMEKTKSIGTPSSSVETVKETETTTETPSRPTRDAEEGMLTGVLGESEEDGPRPDEKPAESEHVGQGIDWPDDVLIAVEKRSNEYYFPDVGMEKKPIDSSAASVQADIEEYAIPKRDPEEGGMLTGVDLLGESEVDGPRPVEKPINSEQGIDWPDDVLIAVEKRSNEYYFPAHDAPKNISKQEDTHHPPLVYAPTNEEKTTATDHSPPVNTGMEADESPGEMAPHPPPPALRDNNNMGFSKPTSASVKLPASDDDSEQHLGSGRSLSDDVFIAVENRSNDYYMPTGAGLAHHTPLTEAAAATDHWPTPLSPSDTRQSNMDFSVPNSSTRFEPASDVSTSTKQPPSKRTITHKDDWPKEHAAPLPPYSTFTQVDDLPHPPQDEMRTFLNLGSGVDLPAKALLEVERRSNEYFFTGGDRDKPASAPLLQSVADAAGTATTIDKKAKSVETEPVDEVTVDEGIEVPPEEVDVNEEALVAELSKRTSPRYSDAPPPLNETEKKIAAQEGSNKPNAETVGSGIDLPAAAAHQEELGQGIHLPRDVNEQRGSAKKVPSFVQGTTAAGPKDDVTIGQGNHIPDDDVVLLEIDRLSNEYYFPPAPTTMPRSMHALNPPEEESRLTAPGMLLNIPNLPPLDQYIFGPEDTDLRPSARLFQKVELVEARSGMIETIERPAALGQPPRTSAANEEALVAELNRRTTPRASDLPVDQSAPLSNAPSFSPGDLQSLLKPSLTASDQRLVTTPAADVGVDRSSGDYLFGIDNRLDARPSALPSYGEVRLVSAEEGVERIPTDQDHPVHHSRSLAPAYISVDLPNILPSPVPDNRIPTDGDEGRYRPQQRAITEETITTTIEELLITHHHPIIDTEAAQHRRQPAGNYASTSSEAVDPQRYPGVTLVAASDGSFKLPARFETFLSLEPPEDDGIEASEVTPRGDLNVDAAEAAYYRIAQDAAPSLESSGEFDGLPQAEGGKLMSITEILRLTDNCDVKSNFGLDVIQEESEAERSNRSARYEIVRMPELIDFDAADRESSGRGSPADLTIDTAFEGMERHLRAPEDASQVASRLLASLSPSQNLDREPDSDDSEAEGEVADWGQTTAPSVTAEPFEDDLDYEDDEDGRKKRTLEPLLVELAAARDDEAIEALDNRAYSIRDFALTPDAGEVVYDSDGLNPSSFREEMVRRGAIEEWIIPSTEAIEEDEEELRLLEQLDFYEEHMISSSGQEDGARPETREEFYEETSREIVKSALDEIEEERKCSSSYTTDTTRVVDQLHEEMTSRTSFRTDKEEDGPQMFDRTHKDEEMHATSHDVFDADDESELRAAPSHMLHEERISRASVHMDEDDEDHVHDAHMFDRTIFEDESDPEYVSRVATREVDHREEEELDDTQEEDEEERAYEMGGAVPLSPITEESPETSPETTSAVDGKIEECDAALQEVEEPGIERAVETQHPEDNAHLPMPVNGAQPAIAPSDDSDLPDEKTSDDEDQRPSSTSSSPHEDEHEEHHAKKDTQGALREGVVPDDEAIRDVEERSNEKPEGVVASLVEGIREDETSESRPETLPSRPVHLVEGEDVRATTEVTRDDGEVRLVRTRDTMRVESGEERQRRRSSTEPECHSPFSILHSCAHDGRSPLTPRSLPPPVWRILVRQLGQPDEYRPFGSLRGGPRTDSNRLIAEVEIRLENKPMDSPPAPAEKEPTPLMHPSVSRLGVDSRQPSLDRQSSVTSDEMDRSSLMRLKLENNLDKATTGHEEQNLSELNTADVERFWEYRYNKSPRTMKELEEAKRRATRDAEHKCDQEIRKRTREEDDGAALDAELNRKLAEAESRFLQRDQENETGPLRTGLSSRSSPSFVVDNLSQGEEEDEDEEIATGIPLTASGHFFHLRSSSSSSASTASFNSMCDGRQGRVHREDFHGADPLTRERVGGAYERTTRQGGGASASELERLFPYIRHSSYYLNYYRSGNLSMEKQAAPRNDYMLSRGLLRSSSSRDSFGMMRQSASTDFIHNADHSDRKSVTFRQRIEELVHTPPMMHRRIRAGTSAHSHQIRSILKSQHASNLLKIANDNMLRELEQCVEERDRLTVNISATPFDVSQLSPMTQSAQTRYRNHMMEQKERISVMIEDKYALIKETLREEMPSWLRGKDDSISLTLVDQKRSHRRLIRRQSSSFFYQSQKIEYNGRGSRGADLVTANDCARKLERLRTQFARRDSENGIDAADNGSSDLLSRISQRLSTSPNRMEFPLNR</sequence>
<feature type="region of interest" description="Disordered" evidence="1">
    <location>
        <begin position="1828"/>
        <end position="1923"/>
    </location>
</feature>
<feature type="region of interest" description="Disordered" evidence="1">
    <location>
        <begin position="2898"/>
        <end position="2960"/>
    </location>
</feature>
<feature type="region of interest" description="Disordered" evidence="1">
    <location>
        <begin position="1"/>
        <end position="110"/>
    </location>
</feature>
<feature type="compositionally biased region" description="Low complexity" evidence="1">
    <location>
        <begin position="489"/>
        <end position="498"/>
    </location>
</feature>
<feature type="region of interest" description="Disordered" evidence="1">
    <location>
        <begin position="3855"/>
        <end position="3888"/>
    </location>
</feature>
<accession>A0A2A6BX67</accession>
<feature type="compositionally biased region" description="Polar residues" evidence="1">
    <location>
        <begin position="2904"/>
        <end position="2914"/>
    </location>
</feature>
<feature type="region of interest" description="Disordered" evidence="1">
    <location>
        <begin position="3001"/>
        <end position="3262"/>
    </location>
</feature>
<feature type="compositionally biased region" description="Basic and acidic residues" evidence="1">
    <location>
        <begin position="3551"/>
        <end position="3567"/>
    </location>
</feature>
<feature type="region of interest" description="Disordered" evidence="1">
    <location>
        <begin position="3551"/>
        <end position="3582"/>
    </location>
</feature>
<organism evidence="2 3">
    <name type="scientific">Pristionchus pacificus</name>
    <name type="common">Parasitic nematode worm</name>
    <dbReference type="NCBI Taxonomy" id="54126"/>
    <lineage>
        <taxon>Eukaryota</taxon>
        <taxon>Metazoa</taxon>
        <taxon>Ecdysozoa</taxon>
        <taxon>Nematoda</taxon>
        <taxon>Chromadorea</taxon>
        <taxon>Rhabditida</taxon>
        <taxon>Rhabditina</taxon>
        <taxon>Diplogasteromorpha</taxon>
        <taxon>Diplogasteroidea</taxon>
        <taxon>Neodiplogasteridae</taxon>
        <taxon>Pristionchus</taxon>
    </lineage>
</organism>
<feature type="compositionally biased region" description="Acidic residues" evidence="1">
    <location>
        <begin position="2753"/>
        <end position="2764"/>
    </location>
</feature>
<feature type="region of interest" description="Disordered" evidence="1">
    <location>
        <begin position="479"/>
        <end position="498"/>
    </location>
</feature>
<evidence type="ECO:0000313" key="3">
    <source>
        <dbReference type="Proteomes" id="UP000005239"/>
    </source>
</evidence>
<feature type="region of interest" description="Disordered" evidence="1">
    <location>
        <begin position="620"/>
        <end position="693"/>
    </location>
</feature>
<feature type="compositionally biased region" description="Low complexity" evidence="1">
    <location>
        <begin position="240"/>
        <end position="252"/>
    </location>
</feature>
<reference evidence="2" key="2">
    <citation type="submission" date="2022-06" db="UniProtKB">
        <authorList>
            <consortium name="EnsemblMetazoa"/>
        </authorList>
    </citation>
    <scope>IDENTIFICATION</scope>
    <source>
        <strain evidence="2">PS312</strain>
    </source>
</reference>
<feature type="compositionally biased region" description="Basic and acidic residues" evidence="1">
    <location>
        <begin position="81"/>
        <end position="90"/>
    </location>
</feature>
<reference evidence="3" key="1">
    <citation type="journal article" date="2008" name="Nat. Genet.">
        <title>The Pristionchus pacificus genome provides a unique perspective on nematode lifestyle and parasitism.</title>
        <authorList>
            <person name="Dieterich C."/>
            <person name="Clifton S.W."/>
            <person name="Schuster L.N."/>
            <person name="Chinwalla A."/>
            <person name="Delehaunty K."/>
            <person name="Dinkelacker I."/>
            <person name="Fulton L."/>
            <person name="Fulton R."/>
            <person name="Godfrey J."/>
            <person name="Minx P."/>
            <person name="Mitreva M."/>
            <person name="Roeseler W."/>
            <person name="Tian H."/>
            <person name="Witte H."/>
            <person name="Yang S.P."/>
            <person name="Wilson R.K."/>
            <person name="Sommer R.J."/>
        </authorList>
    </citation>
    <scope>NUCLEOTIDE SEQUENCE [LARGE SCALE GENOMIC DNA]</scope>
    <source>
        <strain evidence="3">PS312</strain>
    </source>
</reference>
<feature type="compositionally biased region" description="Basic and acidic residues" evidence="1">
    <location>
        <begin position="3141"/>
        <end position="3155"/>
    </location>
</feature>
<feature type="compositionally biased region" description="Low complexity" evidence="1">
    <location>
        <begin position="1028"/>
        <end position="1054"/>
    </location>
</feature>
<feature type="region of interest" description="Disordered" evidence="1">
    <location>
        <begin position="1221"/>
        <end position="1242"/>
    </location>
</feature>
<feature type="region of interest" description="Disordered" evidence="1">
    <location>
        <begin position="189"/>
        <end position="291"/>
    </location>
</feature>
<feature type="compositionally biased region" description="Acidic residues" evidence="1">
    <location>
        <begin position="3027"/>
        <end position="3040"/>
    </location>
</feature>
<feature type="compositionally biased region" description="Basic and acidic residues" evidence="1">
    <location>
        <begin position="944"/>
        <end position="957"/>
    </location>
</feature>
<feature type="compositionally biased region" description="Polar residues" evidence="1">
    <location>
        <begin position="94"/>
        <end position="103"/>
    </location>
</feature>
<protein>
    <submittedName>
        <fullName evidence="2">Uncharacterized protein</fullName>
    </submittedName>
</protein>
<feature type="compositionally biased region" description="Polar residues" evidence="1">
    <location>
        <begin position="27"/>
        <end position="36"/>
    </location>
</feature>
<feature type="compositionally biased region" description="Polar residues" evidence="1">
    <location>
        <begin position="353"/>
        <end position="365"/>
    </location>
</feature>
<feature type="region of interest" description="Disordered" evidence="1">
    <location>
        <begin position="840"/>
        <end position="861"/>
    </location>
</feature>
<feature type="compositionally biased region" description="Low complexity" evidence="1">
    <location>
        <begin position="3049"/>
        <end position="3066"/>
    </location>
</feature>
<feature type="region of interest" description="Disordered" evidence="1">
    <location>
        <begin position="874"/>
        <end position="1087"/>
    </location>
</feature>
<feature type="compositionally biased region" description="Basic and acidic residues" evidence="1">
    <location>
        <begin position="2941"/>
        <end position="2957"/>
    </location>
</feature>
<name>A0A2A6BX67_PRIPA</name>
<proteinExistence type="predicted"/>
<feature type="compositionally biased region" description="Polar residues" evidence="1">
    <location>
        <begin position="767"/>
        <end position="786"/>
    </location>
</feature>
<feature type="compositionally biased region" description="Acidic residues" evidence="1">
    <location>
        <begin position="997"/>
        <end position="1008"/>
    </location>
</feature>
<feature type="region of interest" description="Disordered" evidence="1">
    <location>
        <begin position="2094"/>
        <end position="2170"/>
    </location>
</feature>
<feature type="compositionally biased region" description="Basic and acidic residues" evidence="1">
    <location>
        <begin position="3017"/>
        <end position="3026"/>
    </location>
</feature>
<feature type="compositionally biased region" description="Polar residues" evidence="1">
    <location>
        <begin position="1964"/>
        <end position="2001"/>
    </location>
</feature>
<feature type="compositionally biased region" description="Basic and acidic residues" evidence="1">
    <location>
        <begin position="3168"/>
        <end position="3182"/>
    </location>
</feature>
<feature type="compositionally biased region" description="Basic and acidic residues" evidence="1">
    <location>
        <begin position="2916"/>
        <end position="2932"/>
    </location>
</feature>
<feature type="compositionally biased region" description="Acidic residues" evidence="1">
    <location>
        <begin position="2727"/>
        <end position="2738"/>
    </location>
</feature>
<feature type="region of interest" description="Disordered" evidence="1">
    <location>
        <begin position="352"/>
        <end position="461"/>
    </location>
</feature>
<feature type="compositionally biased region" description="Polar residues" evidence="1">
    <location>
        <begin position="3357"/>
        <end position="3369"/>
    </location>
</feature>
<feature type="compositionally biased region" description="Basic and acidic residues" evidence="1">
    <location>
        <begin position="3191"/>
        <end position="3202"/>
    </location>
</feature>
<feature type="region of interest" description="Disordered" evidence="1">
    <location>
        <begin position="3469"/>
        <end position="3509"/>
    </location>
</feature>
<feature type="compositionally biased region" description="Polar residues" evidence="1">
    <location>
        <begin position="1009"/>
        <end position="1018"/>
    </location>
</feature>
<feature type="compositionally biased region" description="Polar residues" evidence="1">
    <location>
        <begin position="1887"/>
        <end position="1900"/>
    </location>
</feature>
<feature type="region of interest" description="Disordered" evidence="1">
    <location>
        <begin position="1652"/>
        <end position="1725"/>
    </location>
</feature>
<feature type="region of interest" description="Disordered" evidence="1">
    <location>
        <begin position="1522"/>
        <end position="1553"/>
    </location>
</feature>